<dbReference type="Gene3D" id="3.60.21.10">
    <property type="match status" value="1"/>
</dbReference>
<dbReference type="Proteomes" id="UP000183945">
    <property type="component" value="Unassembled WGS sequence"/>
</dbReference>
<evidence type="ECO:0008006" key="3">
    <source>
        <dbReference type="Google" id="ProtNLM"/>
    </source>
</evidence>
<dbReference type="SUPFAM" id="SSF56300">
    <property type="entry name" value="Metallo-dependent phosphatases"/>
    <property type="match status" value="1"/>
</dbReference>
<accession>A0A1M5FQF4</accession>
<dbReference type="InterPro" id="IPR029052">
    <property type="entry name" value="Metallo-depent_PP-like"/>
</dbReference>
<gene>
    <name evidence="1" type="ORF">SAMN05444483_103300</name>
</gene>
<name>A0A1M5FQF4_SALEC</name>
<proteinExistence type="predicted"/>
<dbReference type="OrthoDB" id="9791866at2"/>
<evidence type="ECO:0000313" key="2">
    <source>
        <dbReference type="Proteomes" id="UP000183945"/>
    </source>
</evidence>
<sequence>MSHYPILGVCTTLEEGGNHKDSDYITDLFYKHNDKRISCLSGHVHLLDKATYNVDYYCNGALSGYWWEEGDKKSVAKYWYKETSPGYTFDNGLLENTS</sequence>
<reference evidence="2" key="1">
    <citation type="submission" date="2016-11" db="EMBL/GenBank/DDBJ databases">
        <authorList>
            <person name="Varghese N."/>
            <person name="Submissions S."/>
        </authorList>
    </citation>
    <scope>NUCLEOTIDE SEQUENCE [LARGE SCALE GENOMIC DNA]</scope>
    <source>
        <strain evidence="2">DSM 24579</strain>
    </source>
</reference>
<keyword evidence="2" id="KW-1185">Reference proteome</keyword>
<organism evidence="1 2">
    <name type="scientific">Salegentibacter echinorum</name>
    <dbReference type="NCBI Taxonomy" id="1073325"/>
    <lineage>
        <taxon>Bacteria</taxon>
        <taxon>Pseudomonadati</taxon>
        <taxon>Bacteroidota</taxon>
        <taxon>Flavobacteriia</taxon>
        <taxon>Flavobacteriales</taxon>
        <taxon>Flavobacteriaceae</taxon>
        <taxon>Salegentibacter</taxon>
    </lineage>
</organism>
<protein>
    <recommendedName>
        <fullName evidence="3">Calcineurin-like phosphoesterase</fullName>
    </recommendedName>
</protein>
<dbReference type="STRING" id="1073325.SAMN05444483_103300"/>
<dbReference type="AlphaFoldDB" id="A0A1M5FQF4"/>
<dbReference type="RefSeq" id="WP_139277076.1">
    <property type="nucleotide sequence ID" value="NZ_FQVT01000003.1"/>
</dbReference>
<evidence type="ECO:0000313" key="1">
    <source>
        <dbReference type="EMBL" id="SHF93738.1"/>
    </source>
</evidence>
<dbReference type="EMBL" id="FQVT01000003">
    <property type="protein sequence ID" value="SHF93738.1"/>
    <property type="molecule type" value="Genomic_DNA"/>
</dbReference>